<comment type="caution">
    <text evidence="2">The sequence shown here is derived from an EMBL/GenBank/DDBJ whole genome shotgun (WGS) entry which is preliminary data.</text>
</comment>
<sequence length="232" mass="24817">MRSVLHFIVVCGAGILLATAAEAAGFDCSKASSADEKIVCGDDRLSHLDELFNERYAAAKKASPDEDLVHKARNFLADRRDCGDDKSCILSAYLAVLWEISPDKSDFMGGISARSLTGSRLPETSAIPEKVGQCAATTVLEVHPRLDDGNAPAAGADFDSGTGIDYANDGYQVSYNREEALISSKPGDPVTMCLVEIDRDCGPDDSGRLFLVTNDRTRASWILPDAQHKCGG</sequence>
<keyword evidence="1" id="KW-0732">Signal</keyword>
<dbReference type="Proteomes" id="UP000220768">
    <property type="component" value="Unassembled WGS sequence"/>
</dbReference>
<dbReference type="AlphaFoldDB" id="A0A2A6JH35"/>
<proteinExistence type="predicted"/>
<dbReference type="RefSeq" id="WP_097610638.1">
    <property type="nucleotide sequence ID" value="NZ_NWSV01000002.1"/>
</dbReference>
<feature type="signal peptide" evidence="1">
    <location>
        <begin position="1"/>
        <end position="23"/>
    </location>
</feature>
<organism evidence="2 3">
    <name type="scientific">Rhizobium chutanense</name>
    <dbReference type="NCBI Taxonomy" id="2035448"/>
    <lineage>
        <taxon>Bacteria</taxon>
        <taxon>Pseudomonadati</taxon>
        <taxon>Pseudomonadota</taxon>
        <taxon>Alphaproteobacteria</taxon>
        <taxon>Hyphomicrobiales</taxon>
        <taxon>Rhizobiaceae</taxon>
        <taxon>Rhizobium/Agrobacterium group</taxon>
        <taxon>Rhizobium</taxon>
    </lineage>
</organism>
<evidence type="ECO:0000313" key="2">
    <source>
        <dbReference type="EMBL" id="PDT05550.1"/>
    </source>
</evidence>
<feature type="chain" id="PRO_5012020726" description="DUF1311 domain-containing protein" evidence="1">
    <location>
        <begin position="24"/>
        <end position="232"/>
    </location>
</feature>
<evidence type="ECO:0008006" key="4">
    <source>
        <dbReference type="Google" id="ProtNLM"/>
    </source>
</evidence>
<evidence type="ECO:0000256" key="1">
    <source>
        <dbReference type="SAM" id="SignalP"/>
    </source>
</evidence>
<keyword evidence="3" id="KW-1185">Reference proteome</keyword>
<dbReference type="PANTHER" id="PTHR37549:SF1">
    <property type="entry name" value="LIPOPROTEIN LPRI"/>
    <property type="match status" value="1"/>
</dbReference>
<name>A0A2A6JH35_9HYPH</name>
<dbReference type="InterPro" id="IPR052755">
    <property type="entry name" value="Lysozyme_Inhibitor_LprI"/>
</dbReference>
<reference evidence="2 3" key="1">
    <citation type="submission" date="2017-09" db="EMBL/GenBank/DDBJ databases">
        <title>Comparative genomics of rhizobia isolated from Phaseolus vulgaris in China.</title>
        <authorList>
            <person name="Tong W."/>
        </authorList>
    </citation>
    <scope>NUCLEOTIDE SEQUENCE [LARGE SCALE GENOMIC DNA]</scope>
    <source>
        <strain evidence="2 3">C5</strain>
    </source>
</reference>
<accession>A0A2A6JH35</accession>
<dbReference type="PANTHER" id="PTHR37549">
    <property type="entry name" value="LIPOPROTEIN LPRI"/>
    <property type="match status" value="1"/>
</dbReference>
<dbReference type="EMBL" id="NWSV01000002">
    <property type="protein sequence ID" value="PDT05550.1"/>
    <property type="molecule type" value="Genomic_DNA"/>
</dbReference>
<dbReference type="GO" id="GO:0005576">
    <property type="term" value="C:extracellular region"/>
    <property type="evidence" value="ECO:0007669"/>
    <property type="project" value="TreeGrafter"/>
</dbReference>
<gene>
    <name evidence="2" type="ORF">CO666_02795</name>
</gene>
<protein>
    <recommendedName>
        <fullName evidence="4">DUF1311 domain-containing protein</fullName>
    </recommendedName>
</protein>
<evidence type="ECO:0000313" key="3">
    <source>
        <dbReference type="Proteomes" id="UP000220768"/>
    </source>
</evidence>